<dbReference type="PANTHER" id="PTHR39163:SF1">
    <property type="entry name" value="FERREDOXIN"/>
    <property type="match status" value="1"/>
</dbReference>
<evidence type="ECO:0000256" key="6">
    <source>
        <dbReference type="ARBA" id="ARBA00023004"/>
    </source>
</evidence>
<keyword evidence="5 8" id="KW-0249">Electron transport</keyword>
<dbReference type="EMBL" id="FOJW01000008">
    <property type="protein sequence ID" value="SFB15824.1"/>
    <property type="molecule type" value="Genomic_DNA"/>
</dbReference>
<reference evidence="10 11" key="1">
    <citation type="submission" date="2016-10" db="EMBL/GenBank/DDBJ databases">
        <authorList>
            <person name="de Groot N.N."/>
        </authorList>
    </citation>
    <scope>NUCLEOTIDE SEQUENCE [LARGE SCALE GENOMIC DNA]</scope>
    <source>
        <strain evidence="10 11">CGMCC 1.3702</strain>
    </source>
</reference>
<evidence type="ECO:0000256" key="5">
    <source>
        <dbReference type="ARBA" id="ARBA00022982"/>
    </source>
</evidence>
<evidence type="ECO:0000313" key="11">
    <source>
        <dbReference type="Proteomes" id="UP000198642"/>
    </source>
</evidence>
<name>A0A1I0YR74_9BACI</name>
<keyword evidence="7 8" id="KW-0411">Iron-sulfur</keyword>
<evidence type="ECO:0000256" key="7">
    <source>
        <dbReference type="ARBA" id="ARBA00023014"/>
    </source>
</evidence>
<comment type="cofactor">
    <cofactor evidence="1">
        <name>[4Fe-4S] cluster</name>
        <dbReference type="ChEBI" id="CHEBI:49883"/>
    </cofactor>
</comment>
<dbReference type="PRINTS" id="PR00352">
    <property type="entry name" value="3FE4SFRDOXIN"/>
</dbReference>
<evidence type="ECO:0000256" key="8">
    <source>
        <dbReference type="RuleBase" id="RU368020"/>
    </source>
</evidence>
<evidence type="ECO:0000256" key="3">
    <source>
        <dbReference type="ARBA" id="ARBA00022485"/>
    </source>
</evidence>
<keyword evidence="6 8" id="KW-0408">Iron</keyword>
<evidence type="ECO:0000259" key="9">
    <source>
        <dbReference type="PROSITE" id="PS51379"/>
    </source>
</evidence>
<comment type="function">
    <text evidence="8">Ferredoxins are iron-sulfur proteins that transfer electrons in a wide variety of metabolic reactions.</text>
</comment>
<keyword evidence="11" id="KW-1185">Reference proteome</keyword>
<evidence type="ECO:0000256" key="1">
    <source>
        <dbReference type="ARBA" id="ARBA00001966"/>
    </source>
</evidence>
<organism evidence="10 11">
    <name type="scientific">Lentibacillus halodurans</name>
    <dbReference type="NCBI Taxonomy" id="237679"/>
    <lineage>
        <taxon>Bacteria</taxon>
        <taxon>Bacillati</taxon>
        <taxon>Bacillota</taxon>
        <taxon>Bacilli</taxon>
        <taxon>Bacillales</taxon>
        <taxon>Bacillaceae</taxon>
        <taxon>Lentibacillus</taxon>
    </lineage>
</organism>
<dbReference type="GO" id="GO:0051539">
    <property type="term" value="F:4 iron, 4 sulfur cluster binding"/>
    <property type="evidence" value="ECO:0007669"/>
    <property type="project" value="UniProtKB-KW"/>
</dbReference>
<dbReference type="GO" id="GO:0005506">
    <property type="term" value="F:iron ion binding"/>
    <property type="evidence" value="ECO:0007669"/>
    <property type="project" value="UniProtKB-UniRule"/>
</dbReference>
<dbReference type="GO" id="GO:0009055">
    <property type="term" value="F:electron transfer activity"/>
    <property type="evidence" value="ECO:0007669"/>
    <property type="project" value="UniProtKB-UniRule"/>
</dbReference>
<dbReference type="InterPro" id="IPR001080">
    <property type="entry name" value="3Fe4S_ferredoxin"/>
</dbReference>
<dbReference type="RefSeq" id="WP_090237869.1">
    <property type="nucleotide sequence ID" value="NZ_FOJW01000008.1"/>
</dbReference>
<keyword evidence="2 8" id="KW-0813">Transport</keyword>
<dbReference type="InterPro" id="IPR017896">
    <property type="entry name" value="4Fe4S_Fe-S-bd"/>
</dbReference>
<proteinExistence type="predicted"/>
<accession>A0A1I0YR74</accession>
<keyword evidence="4 8" id="KW-0479">Metal-binding</keyword>
<keyword evidence="3" id="KW-0004">4Fe-4S</keyword>
<evidence type="ECO:0000256" key="2">
    <source>
        <dbReference type="ARBA" id="ARBA00022448"/>
    </source>
</evidence>
<dbReference type="PROSITE" id="PS51379">
    <property type="entry name" value="4FE4S_FER_2"/>
    <property type="match status" value="1"/>
</dbReference>
<gene>
    <name evidence="10" type="ORF">SAMN04488072_108120</name>
</gene>
<dbReference type="STRING" id="237679.SAMN04488072_108120"/>
<protein>
    <recommendedName>
        <fullName evidence="8">Ferredoxin</fullName>
    </recommendedName>
</protein>
<dbReference type="PANTHER" id="PTHR39163">
    <property type="entry name" value="FERREDOXIN"/>
    <property type="match status" value="1"/>
</dbReference>
<sequence length="78" mass="8549">MAKYAIINQETCIGCGNCEEIAPDIFDLDEDGIAFVKADQNQGSVPITEDQLDNLIEAIEECPTDSVRLSDQPFGKQD</sequence>
<dbReference type="AlphaFoldDB" id="A0A1I0YR74"/>
<dbReference type="OrthoDB" id="9801085at2"/>
<feature type="domain" description="4Fe-4S ferredoxin-type" evidence="9">
    <location>
        <begin position="3"/>
        <end position="31"/>
    </location>
</feature>
<evidence type="ECO:0000256" key="4">
    <source>
        <dbReference type="ARBA" id="ARBA00022723"/>
    </source>
</evidence>
<dbReference type="Gene3D" id="3.30.70.20">
    <property type="match status" value="1"/>
</dbReference>
<evidence type="ECO:0000313" key="10">
    <source>
        <dbReference type="EMBL" id="SFB15824.1"/>
    </source>
</evidence>
<dbReference type="Proteomes" id="UP000198642">
    <property type="component" value="Unassembled WGS sequence"/>
</dbReference>
<dbReference type="InterPro" id="IPR052395">
    <property type="entry name" value="ET_Ferredoxin"/>
</dbReference>
<dbReference type="SUPFAM" id="SSF54862">
    <property type="entry name" value="4Fe-4S ferredoxins"/>
    <property type="match status" value="1"/>
</dbReference>
<dbReference type="Pfam" id="PF13370">
    <property type="entry name" value="Fer4_13"/>
    <property type="match status" value="1"/>
</dbReference>